<dbReference type="EMBL" id="CM037620">
    <property type="protein sequence ID" value="KAH7994617.1"/>
    <property type="molecule type" value="Genomic_DNA"/>
</dbReference>
<reference evidence="1" key="1">
    <citation type="submission" date="2021-08" db="EMBL/GenBank/DDBJ databases">
        <title>The first chromosome-level gecko genome reveals the dynamic sex chromosomes of Neotropical dwarf geckos (Sphaerodactylidae: Sphaerodactylus).</title>
        <authorList>
            <person name="Pinto B.J."/>
            <person name="Keating S.E."/>
            <person name="Gamble T."/>
        </authorList>
    </citation>
    <scope>NUCLEOTIDE SEQUENCE</scope>
    <source>
        <strain evidence="1">TG3544</strain>
    </source>
</reference>
<keyword evidence="2" id="KW-1185">Reference proteome</keyword>
<organism evidence="1 2">
    <name type="scientific">Sphaerodactylus townsendi</name>
    <dbReference type="NCBI Taxonomy" id="933632"/>
    <lineage>
        <taxon>Eukaryota</taxon>
        <taxon>Metazoa</taxon>
        <taxon>Chordata</taxon>
        <taxon>Craniata</taxon>
        <taxon>Vertebrata</taxon>
        <taxon>Euteleostomi</taxon>
        <taxon>Lepidosauria</taxon>
        <taxon>Squamata</taxon>
        <taxon>Bifurcata</taxon>
        <taxon>Gekkota</taxon>
        <taxon>Sphaerodactylidae</taxon>
        <taxon>Sphaerodactylus</taxon>
    </lineage>
</organism>
<evidence type="ECO:0000313" key="2">
    <source>
        <dbReference type="Proteomes" id="UP000827872"/>
    </source>
</evidence>
<evidence type="ECO:0000313" key="1">
    <source>
        <dbReference type="EMBL" id="KAH7994617.1"/>
    </source>
</evidence>
<dbReference type="Proteomes" id="UP000827872">
    <property type="component" value="Linkage Group LG07"/>
</dbReference>
<accession>A0ACB8EPD9</accession>
<comment type="caution">
    <text evidence="1">The sequence shown here is derived from an EMBL/GenBank/DDBJ whole genome shotgun (WGS) entry which is preliminary data.</text>
</comment>
<sequence length="182" mass="18335">MAAAGGPAAAAAAANRLSASVGLSTGNEATAVAAAVSSFPPTSAAAARSPKLVRNVGNGVVGGLLARDSGGSREPRSDWRRKQLRKVRSVELDGLLEPAECAELPLSASAAAATTDNPSPSSFAAVQPAPSSSRGFLLVAEQPLADSGSQAGAAERTMEPPLAGLLLARCNLQMQNRFMRVS</sequence>
<protein>
    <submittedName>
        <fullName evidence="1">Uncharacterized protein</fullName>
    </submittedName>
</protein>
<proteinExistence type="predicted"/>
<name>A0ACB8EPD9_9SAUR</name>
<gene>
    <name evidence="1" type="ORF">K3G42_011848</name>
</gene>